<feature type="non-terminal residue" evidence="1">
    <location>
        <position position="1"/>
    </location>
</feature>
<dbReference type="AlphaFoldDB" id="A0A176RYS2"/>
<organism evidence="1 2">
    <name type="scientific">Candidatus Thiomargarita nelsonii</name>
    <dbReference type="NCBI Taxonomy" id="1003181"/>
    <lineage>
        <taxon>Bacteria</taxon>
        <taxon>Pseudomonadati</taxon>
        <taxon>Pseudomonadota</taxon>
        <taxon>Gammaproteobacteria</taxon>
        <taxon>Thiotrichales</taxon>
        <taxon>Thiotrichaceae</taxon>
        <taxon>Thiomargarita</taxon>
    </lineage>
</organism>
<proteinExistence type="predicted"/>
<protein>
    <submittedName>
        <fullName evidence="1">General secretion pathway protein E</fullName>
    </submittedName>
</protein>
<sequence>QVTRQLNEQGMLYSTEDSVAAIALLSELRKSGLVTGEARLCVNGEEMTAIEAAQLKVPIESIDVLSGVAAVEVTRLHEEDWTRFADNFPIGIRFVNADNSEIQYVRAGDCIELVISLPKGYQTGDIVHVALPPCLSWIRGGVKLFSLDFEGEEVLRIPLLVTSQIEGQEHFAICVRNMFQEERASSRSLLIK</sequence>
<reference evidence="1 2" key="1">
    <citation type="submission" date="2016-05" db="EMBL/GenBank/DDBJ databases">
        <title>Single-cell genome of chain-forming Candidatus Thiomargarita nelsonii and comparison to other large sulfur-oxidizing bacteria.</title>
        <authorList>
            <person name="Winkel M."/>
            <person name="Salman V."/>
            <person name="Woyke T."/>
            <person name="Schulz-Vogt H."/>
            <person name="Richter M."/>
            <person name="Flood B."/>
            <person name="Bailey J."/>
            <person name="Amann R."/>
            <person name="Mussmann M."/>
        </authorList>
    </citation>
    <scope>NUCLEOTIDE SEQUENCE [LARGE SCALE GENOMIC DNA]</scope>
    <source>
        <strain evidence="1 2">THI036</strain>
    </source>
</reference>
<evidence type="ECO:0000313" key="1">
    <source>
        <dbReference type="EMBL" id="OAD20847.1"/>
    </source>
</evidence>
<comment type="caution">
    <text evidence="1">The sequence shown here is derived from an EMBL/GenBank/DDBJ whole genome shotgun (WGS) entry which is preliminary data.</text>
</comment>
<evidence type="ECO:0000313" key="2">
    <source>
        <dbReference type="Proteomes" id="UP000076962"/>
    </source>
</evidence>
<dbReference type="Proteomes" id="UP000076962">
    <property type="component" value="Unassembled WGS sequence"/>
</dbReference>
<dbReference type="EMBL" id="LUTY01002063">
    <property type="protein sequence ID" value="OAD20847.1"/>
    <property type="molecule type" value="Genomic_DNA"/>
</dbReference>
<gene>
    <name evidence="1" type="ORF">THIOM_003422</name>
</gene>
<accession>A0A176RYS2</accession>
<keyword evidence="2" id="KW-1185">Reference proteome</keyword>
<name>A0A176RYS2_9GAMM</name>